<accession>C0BAX4</accession>
<organism evidence="2 3">
    <name type="scientific">Coprococcus comes ATCC 27758</name>
    <dbReference type="NCBI Taxonomy" id="470146"/>
    <lineage>
        <taxon>Bacteria</taxon>
        <taxon>Bacillati</taxon>
        <taxon>Bacillota</taxon>
        <taxon>Clostridia</taxon>
        <taxon>Lachnospirales</taxon>
        <taxon>Lachnospiraceae</taxon>
        <taxon>Coprococcus</taxon>
    </lineage>
</organism>
<dbReference type="HOGENOM" id="CLU_2179365_0_0_9"/>
<sequence length="109" mass="12590">MIHIKAYPPCILYQSPYRSAQISDLADIHLTFRFQAALPVIVSPAQRSSKTGRRAQSEIIFQAILPWFYFGKFLTKLQIWHEFHSHFFCFLSLYDTTGIVVLILSVLAL</sequence>
<evidence type="ECO:0000256" key="1">
    <source>
        <dbReference type="SAM" id="Phobius"/>
    </source>
</evidence>
<proteinExistence type="predicted"/>
<evidence type="ECO:0000313" key="3">
    <source>
        <dbReference type="Proteomes" id="UP000003793"/>
    </source>
</evidence>
<reference evidence="2 3" key="2">
    <citation type="submission" date="2009-03" db="EMBL/GenBank/DDBJ databases">
        <title>Draft genome sequence of Coprococcus comes (ATCC 27758).</title>
        <authorList>
            <person name="Sudarsanam P."/>
            <person name="Ley R."/>
            <person name="Guruge J."/>
            <person name="Turnbaugh P.J."/>
            <person name="Mahowald M."/>
            <person name="Liep D."/>
            <person name="Gordon J."/>
        </authorList>
    </citation>
    <scope>NUCLEOTIDE SEQUENCE [LARGE SCALE GENOMIC DNA]</scope>
    <source>
        <strain evidence="2 3">ATCC 27758</strain>
    </source>
</reference>
<name>C0BAX4_9FIRM</name>
<gene>
    <name evidence="2" type="ORF">COPCOM_02227</name>
</gene>
<evidence type="ECO:0000313" key="2">
    <source>
        <dbReference type="EMBL" id="EEG89248.1"/>
    </source>
</evidence>
<feature type="transmembrane region" description="Helical" evidence="1">
    <location>
        <begin position="87"/>
        <end position="108"/>
    </location>
</feature>
<comment type="caution">
    <text evidence="2">The sequence shown here is derived from an EMBL/GenBank/DDBJ whole genome shotgun (WGS) entry which is preliminary data.</text>
</comment>
<keyword evidence="1" id="KW-1133">Transmembrane helix</keyword>
<keyword evidence="1" id="KW-0812">Transmembrane</keyword>
<dbReference type="EMBL" id="ABVR01000041">
    <property type="protein sequence ID" value="EEG89248.1"/>
    <property type="molecule type" value="Genomic_DNA"/>
</dbReference>
<dbReference type="AlphaFoldDB" id="C0BAX4"/>
<protein>
    <submittedName>
        <fullName evidence="2">Uncharacterized protein</fullName>
    </submittedName>
</protein>
<keyword evidence="1" id="KW-0472">Membrane</keyword>
<dbReference type="Proteomes" id="UP000003793">
    <property type="component" value="Unassembled WGS sequence"/>
</dbReference>
<reference evidence="2 3" key="1">
    <citation type="submission" date="2009-02" db="EMBL/GenBank/DDBJ databases">
        <authorList>
            <person name="Fulton L."/>
            <person name="Clifton S."/>
            <person name="Fulton B."/>
            <person name="Xu J."/>
            <person name="Minx P."/>
            <person name="Pepin K.H."/>
            <person name="Johnson M."/>
            <person name="Bhonagiri V."/>
            <person name="Nash W.E."/>
            <person name="Mardis E.R."/>
            <person name="Wilson R.K."/>
        </authorList>
    </citation>
    <scope>NUCLEOTIDE SEQUENCE [LARGE SCALE GENOMIC DNA]</scope>
    <source>
        <strain evidence="2 3">ATCC 27758</strain>
    </source>
</reference>